<protein>
    <recommendedName>
        <fullName evidence="5">DHHA2 domain-containing protein</fullName>
    </recommendedName>
</protein>
<dbReference type="OrthoDB" id="374045at2759"/>
<dbReference type="InterPro" id="IPR001667">
    <property type="entry name" value="DDH_dom"/>
</dbReference>
<organism evidence="6 7">
    <name type="scientific">Ampelomyces quisqualis</name>
    <name type="common">Powdery mildew agent</name>
    <dbReference type="NCBI Taxonomy" id="50730"/>
    <lineage>
        <taxon>Eukaryota</taxon>
        <taxon>Fungi</taxon>
        <taxon>Dikarya</taxon>
        <taxon>Ascomycota</taxon>
        <taxon>Pezizomycotina</taxon>
        <taxon>Dothideomycetes</taxon>
        <taxon>Pleosporomycetidae</taxon>
        <taxon>Pleosporales</taxon>
        <taxon>Pleosporineae</taxon>
        <taxon>Phaeosphaeriaceae</taxon>
        <taxon>Ampelomyces</taxon>
    </lineage>
</organism>
<gene>
    <name evidence="6" type="ORF">BDU57DRAFT_441186</name>
</gene>
<sequence>MALPRTSLHGFLAHTKSALRNAIDTRQKITLVIGNESADLDSMSCSILYAYVRSMSPPKNAFTPLYVPIINIPASDIALRPEYLAVLKHANIDPGHLTTLDDLPALSDAHSKLVPENTSWILVDHNALQGHLGSIYSERVAGVIDHHDDEGKVPKETGNEPRIIRKSGSCTSLVTNYCRPTWDMLSESALSSGAAHAQGDGMADDDAVVKGWDADAAQLGLASILIDTANLNDTSKTTEHDREAVGYLEAKMMLCARLSASFDRTKFYNEIDAAKRDIGSMKLQDILGKDYKQWDQDGLRLGVSSVVKNMEFLQKKAGDEAETPSAGEALLGSMARFSKERALDVYTVMTTSKSSEGQFQRELLLWAFTDGGAAAAKAFAHKSAEELGLEDWHESGGVGDARPSDGQWRRVWWQRQVQHSRKRVAPLLRGAMAETGH</sequence>
<dbReference type="Proteomes" id="UP000800096">
    <property type="component" value="Unassembled WGS sequence"/>
</dbReference>
<keyword evidence="7" id="KW-1185">Reference proteome</keyword>
<dbReference type="GO" id="GO:0046872">
    <property type="term" value="F:metal ion binding"/>
    <property type="evidence" value="ECO:0007669"/>
    <property type="project" value="UniProtKB-KW"/>
</dbReference>
<dbReference type="AlphaFoldDB" id="A0A6A5QT59"/>
<keyword evidence="4" id="KW-0464">Manganese</keyword>
<evidence type="ECO:0000259" key="5">
    <source>
        <dbReference type="SMART" id="SM01131"/>
    </source>
</evidence>
<feature type="domain" description="DHHA2" evidence="5">
    <location>
        <begin position="268"/>
        <end position="432"/>
    </location>
</feature>
<dbReference type="Pfam" id="PF02833">
    <property type="entry name" value="DHHA2"/>
    <property type="match status" value="1"/>
</dbReference>
<dbReference type="Gene3D" id="3.10.310.20">
    <property type="entry name" value="DHHA2 domain"/>
    <property type="match status" value="1"/>
</dbReference>
<dbReference type="Pfam" id="PF01368">
    <property type="entry name" value="DHH"/>
    <property type="match status" value="1"/>
</dbReference>
<reference evidence="6" key="1">
    <citation type="journal article" date="2020" name="Stud. Mycol.">
        <title>101 Dothideomycetes genomes: a test case for predicting lifestyles and emergence of pathogens.</title>
        <authorList>
            <person name="Haridas S."/>
            <person name="Albert R."/>
            <person name="Binder M."/>
            <person name="Bloem J."/>
            <person name="Labutti K."/>
            <person name="Salamov A."/>
            <person name="Andreopoulos B."/>
            <person name="Baker S."/>
            <person name="Barry K."/>
            <person name="Bills G."/>
            <person name="Bluhm B."/>
            <person name="Cannon C."/>
            <person name="Castanera R."/>
            <person name="Culley D."/>
            <person name="Daum C."/>
            <person name="Ezra D."/>
            <person name="Gonzalez J."/>
            <person name="Henrissat B."/>
            <person name="Kuo A."/>
            <person name="Liang C."/>
            <person name="Lipzen A."/>
            <person name="Lutzoni F."/>
            <person name="Magnuson J."/>
            <person name="Mondo S."/>
            <person name="Nolan M."/>
            <person name="Ohm R."/>
            <person name="Pangilinan J."/>
            <person name="Park H.-J."/>
            <person name="Ramirez L."/>
            <person name="Alfaro M."/>
            <person name="Sun H."/>
            <person name="Tritt A."/>
            <person name="Yoshinaga Y."/>
            <person name="Zwiers L.-H."/>
            <person name="Turgeon B."/>
            <person name="Goodwin S."/>
            <person name="Spatafora J."/>
            <person name="Crous P."/>
            <person name="Grigoriev I."/>
        </authorList>
    </citation>
    <scope>NUCLEOTIDE SEQUENCE</scope>
    <source>
        <strain evidence="6">HMLAC05119</strain>
    </source>
</reference>
<evidence type="ECO:0000256" key="2">
    <source>
        <dbReference type="ARBA" id="ARBA00022723"/>
    </source>
</evidence>
<dbReference type="GO" id="GO:0004309">
    <property type="term" value="F:exopolyphosphatase activity"/>
    <property type="evidence" value="ECO:0007669"/>
    <property type="project" value="TreeGrafter"/>
</dbReference>
<evidence type="ECO:0000256" key="1">
    <source>
        <dbReference type="ARBA" id="ARBA00001936"/>
    </source>
</evidence>
<dbReference type="GO" id="GO:0005737">
    <property type="term" value="C:cytoplasm"/>
    <property type="evidence" value="ECO:0007669"/>
    <property type="project" value="InterPro"/>
</dbReference>
<comment type="cofactor">
    <cofactor evidence="1">
        <name>Mn(2+)</name>
        <dbReference type="ChEBI" id="CHEBI:29035"/>
    </cofactor>
</comment>
<dbReference type="Gene3D" id="3.90.1640.10">
    <property type="entry name" value="inorganic pyrophosphatase (n-terminal core)"/>
    <property type="match status" value="1"/>
</dbReference>
<dbReference type="PANTHER" id="PTHR12112:SF39">
    <property type="entry name" value="EG:152A3.5 PROTEIN (FBGN0003116_PN PROTEIN)"/>
    <property type="match status" value="1"/>
</dbReference>
<proteinExistence type="predicted"/>
<dbReference type="PANTHER" id="PTHR12112">
    <property type="entry name" value="BNIP - RELATED"/>
    <property type="match status" value="1"/>
</dbReference>
<evidence type="ECO:0000256" key="3">
    <source>
        <dbReference type="ARBA" id="ARBA00022801"/>
    </source>
</evidence>
<keyword evidence="3" id="KW-0378">Hydrolase</keyword>
<dbReference type="InterPro" id="IPR004097">
    <property type="entry name" value="DHHA2"/>
</dbReference>
<keyword evidence="2" id="KW-0479">Metal-binding</keyword>
<name>A0A6A5QT59_AMPQU</name>
<evidence type="ECO:0000313" key="7">
    <source>
        <dbReference type="Proteomes" id="UP000800096"/>
    </source>
</evidence>
<dbReference type="InterPro" id="IPR038222">
    <property type="entry name" value="DHHA2_dom_sf"/>
</dbReference>
<dbReference type="SMART" id="SM01131">
    <property type="entry name" value="DHHA2"/>
    <property type="match status" value="1"/>
</dbReference>
<evidence type="ECO:0000313" key="6">
    <source>
        <dbReference type="EMBL" id="KAF1918643.1"/>
    </source>
</evidence>
<dbReference type="InterPro" id="IPR038763">
    <property type="entry name" value="DHH_sf"/>
</dbReference>
<accession>A0A6A5QT59</accession>
<dbReference type="SUPFAM" id="SSF64182">
    <property type="entry name" value="DHH phosphoesterases"/>
    <property type="match status" value="1"/>
</dbReference>
<evidence type="ECO:0000256" key="4">
    <source>
        <dbReference type="ARBA" id="ARBA00023211"/>
    </source>
</evidence>
<dbReference type="EMBL" id="ML979133">
    <property type="protein sequence ID" value="KAF1918643.1"/>
    <property type="molecule type" value="Genomic_DNA"/>
</dbReference>